<comment type="caution">
    <text evidence="2">The sequence shown here is derived from an EMBL/GenBank/DDBJ whole genome shotgun (WGS) entry which is preliminary data.</text>
</comment>
<feature type="region of interest" description="Disordered" evidence="1">
    <location>
        <begin position="56"/>
        <end position="80"/>
    </location>
</feature>
<gene>
    <name evidence="2" type="primary">Acey_s0157.g3206</name>
    <name evidence="2" type="ORF">Y032_0157g3206</name>
</gene>
<evidence type="ECO:0000256" key="1">
    <source>
        <dbReference type="SAM" id="MobiDB-lite"/>
    </source>
</evidence>
<keyword evidence="3" id="KW-1185">Reference proteome</keyword>
<name>A0A016SYY0_9BILA</name>
<reference evidence="3" key="1">
    <citation type="journal article" date="2015" name="Nat. Genet.">
        <title>The genome and transcriptome of the zoonotic hookworm Ancylostoma ceylanicum identify infection-specific gene families.</title>
        <authorList>
            <person name="Schwarz E.M."/>
            <person name="Hu Y."/>
            <person name="Antoshechkin I."/>
            <person name="Miller M.M."/>
            <person name="Sternberg P.W."/>
            <person name="Aroian R.V."/>
        </authorList>
    </citation>
    <scope>NUCLEOTIDE SEQUENCE</scope>
    <source>
        <strain evidence="3">HY135</strain>
    </source>
</reference>
<dbReference type="EMBL" id="JARK01001493">
    <property type="protein sequence ID" value="EYB95675.1"/>
    <property type="molecule type" value="Genomic_DNA"/>
</dbReference>
<feature type="compositionally biased region" description="Basic and acidic residues" evidence="1">
    <location>
        <begin position="56"/>
        <end position="66"/>
    </location>
</feature>
<sequence length="80" mass="8911">MLEDGVRRSCVRSQDVTLPLHSCGKGTSEPESAKLRKTGVLVNVERSAWCEEDVTEGQRERSEYEKPGSPAFARRSGRCN</sequence>
<organism evidence="2 3">
    <name type="scientific">Ancylostoma ceylanicum</name>
    <dbReference type="NCBI Taxonomy" id="53326"/>
    <lineage>
        <taxon>Eukaryota</taxon>
        <taxon>Metazoa</taxon>
        <taxon>Ecdysozoa</taxon>
        <taxon>Nematoda</taxon>
        <taxon>Chromadorea</taxon>
        <taxon>Rhabditida</taxon>
        <taxon>Rhabditina</taxon>
        <taxon>Rhabditomorpha</taxon>
        <taxon>Strongyloidea</taxon>
        <taxon>Ancylostomatidae</taxon>
        <taxon>Ancylostomatinae</taxon>
        <taxon>Ancylostoma</taxon>
    </lineage>
</organism>
<proteinExistence type="predicted"/>
<accession>A0A016SYY0</accession>
<protein>
    <submittedName>
        <fullName evidence="2">Uncharacterized protein</fullName>
    </submittedName>
</protein>
<evidence type="ECO:0000313" key="3">
    <source>
        <dbReference type="Proteomes" id="UP000024635"/>
    </source>
</evidence>
<dbReference type="AlphaFoldDB" id="A0A016SYY0"/>
<evidence type="ECO:0000313" key="2">
    <source>
        <dbReference type="EMBL" id="EYB95675.1"/>
    </source>
</evidence>
<dbReference type="Proteomes" id="UP000024635">
    <property type="component" value="Unassembled WGS sequence"/>
</dbReference>